<dbReference type="GO" id="GO:0005829">
    <property type="term" value="C:cytosol"/>
    <property type="evidence" value="ECO:0007669"/>
    <property type="project" value="TreeGrafter"/>
</dbReference>
<dbReference type="RefSeq" id="WP_338239001.1">
    <property type="nucleotide sequence ID" value="NZ_BQKE01000003.1"/>
</dbReference>
<dbReference type="InterPro" id="IPR036390">
    <property type="entry name" value="WH_DNA-bd_sf"/>
</dbReference>
<dbReference type="Pfam" id="PF02082">
    <property type="entry name" value="Rrf2"/>
    <property type="match status" value="1"/>
</dbReference>
<keyword evidence="2" id="KW-1185">Reference proteome</keyword>
<evidence type="ECO:0000313" key="1">
    <source>
        <dbReference type="EMBL" id="GJM63906.1"/>
    </source>
</evidence>
<dbReference type="SUPFAM" id="SSF46785">
    <property type="entry name" value="Winged helix' DNA-binding domain"/>
    <property type="match status" value="1"/>
</dbReference>
<organism evidence="1 2">
    <name type="scientific">Persicobacter diffluens</name>
    <dbReference type="NCBI Taxonomy" id="981"/>
    <lineage>
        <taxon>Bacteria</taxon>
        <taxon>Pseudomonadati</taxon>
        <taxon>Bacteroidota</taxon>
        <taxon>Cytophagia</taxon>
        <taxon>Cytophagales</taxon>
        <taxon>Persicobacteraceae</taxon>
        <taxon>Persicobacter</taxon>
    </lineage>
</organism>
<dbReference type="PROSITE" id="PS51197">
    <property type="entry name" value="HTH_RRF2_2"/>
    <property type="match status" value="1"/>
</dbReference>
<comment type="caution">
    <text evidence="1">The sequence shown here is derived from an EMBL/GenBank/DDBJ whole genome shotgun (WGS) entry which is preliminary data.</text>
</comment>
<dbReference type="Gene3D" id="1.10.10.10">
    <property type="entry name" value="Winged helix-like DNA-binding domain superfamily/Winged helix DNA-binding domain"/>
    <property type="match status" value="1"/>
</dbReference>
<dbReference type="NCBIfam" id="TIGR00738">
    <property type="entry name" value="rrf2_super"/>
    <property type="match status" value="1"/>
</dbReference>
<protein>
    <submittedName>
        <fullName evidence="1">HTH-type transcriptional regulator</fullName>
    </submittedName>
</protein>
<name>A0AAN4W1E6_9BACT</name>
<sequence>MFSKACSYGIRALVFIASKSQQGERTGYKEIARAIESPEPFTAKILQNLSRQRLVESFKGPKGGFFLNQQQLETNLYEIVEIIDGPQLMHGCGLGFEKCSDEKPCPLHFRYEKVRASFTFMLENTDLKTLSQEGFSENFDPLNNEQNFK</sequence>
<gene>
    <name evidence="1" type="ORF">PEDI_44580</name>
</gene>
<evidence type="ECO:0000313" key="2">
    <source>
        <dbReference type="Proteomes" id="UP001310022"/>
    </source>
</evidence>
<dbReference type="InterPro" id="IPR036388">
    <property type="entry name" value="WH-like_DNA-bd_sf"/>
</dbReference>
<dbReference type="PROSITE" id="PS01332">
    <property type="entry name" value="HTH_RRF2_1"/>
    <property type="match status" value="1"/>
</dbReference>
<accession>A0AAN4W1E6</accession>
<dbReference type="InterPro" id="IPR030489">
    <property type="entry name" value="TR_Rrf2-type_CS"/>
</dbReference>
<dbReference type="EMBL" id="BQKE01000003">
    <property type="protein sequence ID" value="GJM63906.1"/>
    <property type="molecule type" value="Genomic_DNA"/>
</dbReference>
<reference evidence="1 2" key="1">
    <citation type="submission" date="2021-12" db="EMBL/GenBank/DDBJ databases">
        <title>Genome sequencing of bacteria with rrn-lacking chromosome and rrn-plasmid.</title>
        <authorList>
            <person name="Anda M."/>
            <person name="Iwasaki W."/>
        </authorList>
    </citation>
    <scope>NUCLEOTIDE SEQUENCE [LARGE SCALE GENOMIC DNA]</scope>
    <source>
        <strain evidence="1 2">NBRC 15940</strain>
    </source>
</reference>
<dbReference type="Proteomes" id="UP001310022">
    <property type="component" value="Unassembled WGS sequence"/>
</dbReference>
<dbReference type="GO" id="GO:0003700">
    <property type="term" value="F:DNA-binding transcription factor activity"/>
    <property type="evidence" value="ECO:0007669"/>
    <property type="project" value="TreeGrafter"/>
</dbReference>
<dbReference type="PANTHER" id="PTHR33221:SF15">
    <property type="entry name" value="HTH-TYPE TRANSCRIPTIONAL REGULATOR YWGB-RELATED"/>
    <property type="match status" value="1"/>
</dbReference>
<dbReference type="PANTHER" id="PTHR33221">
    <property type="entry name" value="WINGED HELIX-TURN-HELIX TRANSCRIPTIONAL REGULATOR, RRF2 FAMILY"/>
    <property type="match status" value="1"/>
</dbReference>
<dbReference type="InterPro" id="IPR000944">
    <property type="entry name" value="Tscrpt_reg_Rrf2"/>
</dbReference>
<proteinExistence type="predicted"/>
<dbReference type="AlphaFoldDB" id="A0AAN4W1E6"/>